<protein>
    <recommendedName>
        <fullName evidence="1">YdhG-like domain-containing protein</fullName>
    </recommendedName>
</protein>
<dbReference type="AlphaFoldDB" id="A0A554JCU3"/>
<dbReference type="InterPro" id="IPR014922">
    <property type="entry name" value="YdhG-like"/>
</dbReference>
<dbReference type="Proteomes" id="UP000316253">
    <property type="component" value="Unassembled WGS sequence"/>
</dbReference>
<evidence type="ECO:0000259" key="1">
    <source>
        <dbReference type="Pfam" id="PF08818"/>
    </source>
</evidence>
<evidence type="ECO:0000313" key="2">
    <source>
        <dbReference type="EMBL" id="TSC66139.1"/>
    </source>
</evidence>
<evidence type="ECO:0000313" key="3">
    <source>
        <dbReference type="Proteomes" id="UP000316253"/>
    </source>
</evidence>
<feature type="domain" description="YdhG-like" evidence="1">
    <location>
        <begin position="29"/>
        <end position="134"/>
    </location>
</feature>
<dbReference type="Pfam" id="PF08818">
    <property type="entry name" value="DUF1801"/>
    <property type="match status" value="1"/>
</dbReference>
<reference evidence="2 3" key="1">
    <citation type="submission" date="2017-08" db="EMBL/GenBank/DDBJ databases">
        <title>Mechanisms for carbon and nitrogen cycling indicate functional differentiation within the Candidate Phyla Radiation.</title>
        <authorList>
            <person name="Danczak R.E."/>
            <person name="Johnston M.D."/>
            <person name="Kenah C."/>
            <person name="Slattery M."/>
            <person name="Wrighton K.C."/>
            <person name="Wilkins M.J."/>
        </authorList>
    </citation>
    <scope>NUCLEOTIDE SEQUENCE [LARGE SCALE GENOMIC DNA]</scope>
    <source>
        <strain evidence="2">Gr01-1014_85</strain>
    </source>
</reference>
<name>A0A554JCU3_9BACT</name>
<accession>A0A554JCU3</accession>
<proteinExistence type="predicted"/>
<gene>
    <name evidence="2" type="ORF">CEO22_217</name>
</gene>
<comment type="caution">
    <text evidence="2">The sequence shown here is derived from an EMBL/GenBank/DDBJ whole genome shotgun (WGS) entry which is preliminary data.</text>
</comment>
<organism evidence="2 3">
    <name type="scientific">Candidatus Berkelbacteria bacterium Gr01-1014_85</name>
    <dbReference type="NCBI Taxonomy" id="2017150"/>
    <lineage>
        <taxon>Bacteria</taxon>
        <taxon>Candidatus Berkelbacteria</taxon>
    </lineage>
</organism>
<sequence>MSSTKSNAPKTLPSSASVTEYLSQLPIEKQQECEALIRIAKQVCDWPPVLWGDRIIGFGQYSYQYASGRSGIWPAFGFAPAGKRLTIYITNGFEGTLELNKQLVGASFGKSCLYLKELGDQNLSIVKELFRQAMEYRQKHDQAS</sequence>
<dbReference type="EMBL" id="VMFD01000014">
    <property type="protein sequence ID" value="TSC66139.1"/>
    <property type="molecule type" value="Genomic_DNA"/>
</dbReference>